<feature type="region of interest" description="Disordered" evidence="1">
    <location>
        <begin position="1"/>
        <end position="23"/>
    </location>
</feature>
<keyword evidence="2" id="KW-0812">Transmembrane</keyword>
<feature type="transmembrane region" description="Helical" evidence="2">
    <location>
        <begin position="66"/>
        <end position="85"/>
    </location>
</feature>
<dbReference type="Proteomes" id="UP001208570">
    <property type="component" value="Unassembled WGS sequence"/>
</dbReference>
<evidence type="ECO:0000256" key="1">
    <source>
        <dbReference type="SAM" id="MobiDB-lite"/>
    </source>
</evidence>
<gene>
    <name evidence="3" type="ORF">LSH36_211g03029</name>
</gene>
<protein>
    <submittedName>
        <fullName evidence="3">Uncharacterized protein</fullName>
    </submittedName>
</protein>
<dbReference type="EMBL" id="JAODUP010000211">
    <property type="protein sequence ID" value="KAK2156525.1"/>
    <property type="molecule type" value="Genomic_DNA"/>
</dbReference>
<organism evidence="3 4">
    <name type="scientific">Paralvinella palmiformis</name>
    <dbReference type="NCBI Taxonomy" id="53620"/>
    <lineage>
        <taxon>Eukaryota</taxon>
        <taxon>Metazoa</taxon>
        <taxon>Spiralia</taxon>
        <taxon>Lophotrochozoa</taxon>
        <taxon>Annelida</taxon>
        <taxon>Polychaeta</taxon>
        <taxon>Sedentaria</taxon>
        <taxon>Canalipalpata</taxon>
        <taxon>Terebellida</taxon>
        <taxon>Terebelliformia</taxon>
        <taxon>Alvinellidae</taxon>
        <taxon>Paralvinella</taxon>
    </lineage>
</organism>
<dbReference type="AlphaFoldDB" id="A0AAD9JQY4"/>
<name>A0AAD9JQY4_9ANNE</name>
<evidence type="ECO:0000313" key="3">
    <source>
        <dbReference type="EMBL" id="KAK2156525.1"/>
    </source>
</evidence>
<reference evidence="3" key="1">
    <citation type="journal article" date="2023" name="Mol. Biol. Evol.">
        <title>Third-Generation Sequencing Reveals the Adaptive Role of the Epigenome in Three Deep-Sea Polychaetes.</title>
        <authorList>
            <person name="Perez M."/>
            <person name="Aroh O."/>
            <person name="Sun Y."/>
            <person name="Lan Y."/>
            <person name="Juniper S.K."/>
            <person name="Young C.R."/>
            <person name="Angers B."/>
            <person name="Qian P.Y."/>
        </authorList>
    </citation>
    <scope>NUCLEOTIDE SEQUENCE</scope>
    <source>
        <strain evidence="3">P08H-3</strain>
    </source>
</reference>
<comment type="caution">
    <text evidence="3">The sequence shown here is derived from an EMBL/GenBank/DDBJ whole genome shotgun (WGS) entry which is preliminary data.</text>
</comment>
<feature type="compositionally biased region" description="Polar residues" evidence="1">
    <location>
        <begin position="1"/>
        <end position="18"/>
    </location>
</feature>
<sequence length="194" mass="22275">MSDLWPQNGNRGSSNGQRRTPDHPAECHVLRTEAFRPAIGSSLASVRMMTLTTRRQRPSTDWEERIARGLMFGAVVFFLFAATVVPSSTKREQHVSEIRASGINASTYNMNCIHLKTRHQHEMTRESLFNEIYRRTFTKLRDEKQQFISAEQAKLMLPGYPESRRKVHCGGWASDIPTIVLRFMGRRCPPLDLI</sequence>
<proteinExistence type="predicted"/>
<accession>A0AAD9JQY4</accession>
<keyword evidence="2" id="KW-0472">Membrane</keyword>
<evidence type="ECO:0000256" key="2">
    <source>
        <dbReference type="SAM" id="Phobius"/>
    </source>
</evidence>
<keyword evidence="4" id="KW-1185">Reference proteome</keyword>
<evidence type="ECO:0000313" key="4">
    <source>
        <dbReference type="Proteomes" id="UP001208570"/>
    </source>
</evidence>
<keyword evidence="2" id="KW-1133">Transmembrane helix</keyword>